<name>A0A481YXW9_9VIRU</name>
<evidence type="ECO:0000256" key="1">
    <source>
        <dbReference type="ARBA" id="ARBA00001947"/>
    </source>
</evidence>
<keyword evidence="3" id="KW-0479">Metal-binding</keyword>
<protein>
    <submittedName>
        <fullName evidence="9">AP (Apurinic) endonuclease family 2</fullName>
    </submittedName>
</protein>
<dbReference type="GO" id="GO:0003677">
    <property type="term" value="F:DNA binding"/>
    <property type="evidence" value="ECO:0007669"/>
    <property type="project" value="InterPro"/>
</dbReference>
<dbReference type="GO" id="GO:0003906">
    <property type="term" value="F:DNA-(apurinic or apyrimidinic site) endonuclease activity"/>
    <property type="evidence" value="ECO:0007669"/>
    <property type="project" value="TreeGrafter"/>
</dbReference>
<feature type="domain" description="Xylose isomerase-like TIM barrel" evidence="8">
    <location>
        <begin position="279"/>
        <end position="490"/>
    </location>
</feature>
<comment type="similarity">
    <text evidence="2">Belongs to the AP endonuclease 2 family.</text>
</comment>
<dbReference type="PROSITE" id="PS51432">
    <property type="entry name" value="AP_NUCLEASE_F2_4"/>
    <property type="match status" value="1"/>
</dbReference>
<dbReference type="SUPFAM" id="SSF51658">
    <property type="entry name" value="Xylose isomerase-like"/>
    <property type="match status" value="1"/>
</dbReference>
<evidence type="ECO:0000256" key="2">
    <source>
        <dbReference type="ARBA" id="ARBA00005340"/>
    </source>
</evidence>
<dbReference type="Gene3D" id="3.20.20.150">
    <property type="entry name" value="Divalent-metal-dependent TIM barrel enzymes"/>
    <property type="match status" value="1"/>
</dbReference>
<comment type="cofactor">
    <cofactor evidence="1">
        <name>Zn(2+)</name>
        <dbReference type="ChEBI" id="CHEBI:29105"/>
    </cofactor>
</comment>
<organism evidence="9">
    <name type="scientific">Marseillevirus LCMAC202</name>
    <dbReference type="NCBI Taxonomy" id="2506606"/>
    <lineage>
        <taxon>Viruses</taxon>
        <taxon>Varidnaviria</taxon>
        <taxon>Bamfordvirae</taxon>
        <taxon>Nucleocytoviricota</taxon>
        <taxon>Megaviricetes</taxon>
        <taxon>Pimascovirales</taxon>
        <taxon>Pimascovirales incertae sedis</taxon>
        <taxon>Marseilleviridae</taxon>
    </lineage>
</organism>
<dbReference type="InterPro" id="IPR018246">
    <property type="entry name" value="AP_endonuc_F2_Zn_BS"/>
</dbReference>
<keyword evidence="9" id="KW-0255">Endonuclease</keyword>
<evidence type="ECO:0000256" key="4">
    <source>
        <dbReference type="ARBA" id="ARBA00022763"/>
    </source>
</evidence>
<dbReference type="InterPro" id="IPR013022">
    <property type="entry name" value="Xyl_isomerase-like_TIM-brl"/>
</dbReference>
<reference evidence="9" key="1">
    <citation type="journal article" date="2019" name="MBio">
        <title>Virus Genomes from Deep Sea Sediments Expand the Ocean Megavirome and Support Independent Origins of Viral Gigantism.</title>
        <authorList>
            <person name="Backstrom D."/>
            <person name="Yutin N."/>
            <person name="Jorgensen S.L."/>
            <person name="Dharamshi J."/>
            <person name="Homa F."/>
            <person name="Zaremba-Niedwiedzka K."/>
            <person name="Spang A."/>
            <person name="Wolf Y.I."/>
            <person name="Koonin E.V."/>
            <person name="Ettema T.J."/>
        </authorList>
    </citation>
    <scope>NUCLEOTIDE SEQUENCE</scope>
</reference>
<dbReference type="SMART" id="SM00518">
    <property type="entry name" value="AP2Ec"/>
    <property type="match status" value="1"/>
</dbReference>
<dbReference type="PANTHER" id="PTHR21445:SF0">
    <property type="entry name" value="APURINIC-APYRIMIDINIC ENDONUCLEASE"/>
    <property type="match status" value="1"/>
</dbReference>
<proteinExistence type="inferred from homology"/>
<dbReference type="PROSITE" id="PS00731">
    <property type="entry name" value="AP_NUCLEASE_F2_3"/>
    <property type="match status" value="1"/>
</dbReference>
<dbReference type="PANTHER" id="PTHR21445">
    <property type="entry name" value="ENDONUCLEASE IV ENDODEOXYRIBONUCLEASE IV"/>
    <property type="match status" value="1"/>
</dbReference>
<keyword evidence="7" id="KW-0234">DNA repair</keyword>
<keyword evidence="9" id="KW-0540">Nuclease</keyword>
<evidence type="ECO:0000256" key="6">
    <source>
        <dbReference type="ARBA" id="ARBA00022833"/>
    </source>
</evidence>
<keyword evidence="5" id="KW-0378">Hydrolase</keyword>
<dbReference type="EMBL" id="MK500375">
    <property type="protein sequence ID" value="QBK88102.1"/>
    <property type="molecule type" value="Genomic_DNA"/>
</dbReference>
<keyword evidence="6" id="KW-0862">Zinc</keyword>
<dbReference type="InterPro" id="IPR036237">
    <property type="entry name" value="Xyl_isomerase-like_sf"/>
</dbReference>
<gene>
    <name evidence="9" type="ORF">LCMAC202_04640</name>
</gene>
<dbReference type="InterPro" id="IPR001719">
    <property type="entry name" value="AP_endonuc_2"/>
</dbReference>
<evidence type="ECO:0000259" key="8">
    <source>
        <dbReference type="Pfam" id="PF01261"/>
    </source>
</evidence>
<evidence type="ECO:0000256" key="3">
    <source>
        <dbReference type="ARBA" id="ARBA00022723"/>
    </source>
</evidence>
<dbReference type="GO" id="GO:0008270">
    <property type="term" value="F:zinc ion binding"/>
    <property type="evidence" value="ECO:0007669"/>
    <property type="project" value="InterPro"/>
</dbReference>
<dbReference type="GO" id="GO:0006284">
    <property type="term" value="P:base-excision repair"/>
    <property type="evidence" value="ECO:0007669"/>
    <property type="project" value="TreeGrafter"/>
</dbReference>
<evidence type="ECO:0000313" key="9">
    <source>
        <dbReference type="EMBL" id="QBK88102.1"/>
    </source>
</evidence>
<sequence length="502" mass="57011">MLRVRQLIEPLVPSTAQLLEDNLLPPNIELLFNSSKTVRYPPFVYTLQKKHKWAFSHFGIFIEDLLRGMLAEDWKDKLYELYLETTKHYTHHDISKLVSKKDLYSAMGRFVNISKYIAEEFTGKKLLYNQEYKHDVITGHPDIVTANVSEVYDVKTTTKFNSPTMKNNTILQLSAYLALTRAAGYNPTLIGVVLPFQQLTLTYDLEYAEYDHKPFLKLLLEIARPRIYSLTDKLELATFLPIIGAHTKKAAGSVYKSLLNFYKEGVFTRPCQIFMRGNRGAKSVKLPDSDIAESLDFIEQHKVKYFTHASYAINLCHPCGIKTIDAEPEPWATNILREDLQLTSVTGGCGVVVHTGKAMHLSETEAYDQMYNSVLSVLDAASEECPLLIETPVDKGTELCGTPQTLAEFYLRFTVQQRKRVKICVDTCHVFAAGWFPYEYLVTFADLVGVGSIALIHLNDAQWMKGSCHDGHMWVGQGCIGMAEMLKAIRWSAERDIPMVHE</sequence>
<evidence type="ECO:0000256" key="7">
    <source>
        <dbReference type="ARBA" id="ARBA00023204"/>
    </source>
</evidence>
<evidence type="ECO:0000256" key="5">
    <source>
        <dbReference type="ARBA" id="ARBA00022801"/>
    </source>
</evidence>
<dbReference type="Pfam" id="PF01261">
    <property type="entry name" value="AP_endonuc_2"/>
    <property type="match status" value="1"/>
</dbReference>
<dbReference type="GO" id="GO:0008081">
    <property type="term" value="F:phosphoric diester hydrolase activity"/>
    <property type="evidence" value="ECO:0007669"/>
    <property type="project" value="TreeGrafter"/>
</dbReference>
<keyword evidence="4" id="KW-0227">DNA damage</keyword>
<accession>A0A481YXW9</accession>